<accession>A0A4C1UDK4</accession>
<dbReference type="Proteomes" id="UP000299102">
    <property type="component" value="Unassembled WGS sequence"/>
</dbReference>
<protein>
    <submittedName>
        <fullName evidence="1">Uncharacterized protein</fullName>
    </submittedName>
</protein>
<dbReference type="EMBL" id="BGZK01000162">
    <property type="protein sequence ID" value="GBP24458.1"/>
    <property type="molecule type" value="Genomic_DNA"/>
</dbReference>
<proteinExistence type="predicted"/>
<dbReference type="AlphaFoldDB" id="A0A4C1UDK4"/>
<keyword evidence="2" id="KW-1185">Reference proteome</keyword>
<evidence type="ECO:0000313" key="2">
    <source>
        <dbReference type="Proteomes" id="UP000299102"/>
    </source>
</evidence>
<name>A0A4C1UDK4_EUMVA</name>
<sequence>MRTESRTEPRFKIRTKSMFGIGIRNGAEIRGLFNLSKALLAQSAGRVTDAYRATPEENGALCWRCARFILGCGWLISHSDLFAESARTRACAHEARAATAGTADMTPYTF</sequence>
<reference evidence="1 2" key="1">
    <citation type="journal article" date="2019" name="Commun. Biol.">
        <title>The bagworm genome reveals a unique fibroin gene that provides high tensile strength.</title>
        <authorList>
            <person name="Kono N."/>
            <person name="Nakamura H."/>
            <person name="Ohtoshi R."/>
            <person name="Tomita M."/>
            <person name="Numata K."/>
            <person name="Arakawa K."/>
        </authorList>
    </citation>
    <scope>NUCLEOTIDE SEQUENCE [LARGE SCALE GENOMIC DNA]</scope>
</reference>
<evidence type="ECO:0000313" key="1">
    <source>
        <dbReference type="EMBL" id="GBP24458.1"/>
    </source>
</evidence>
<organism evidence="1 2">
    <name type="scientific">Eumeta variegata</name>
    <name type="common">Bagworm moth</name>
    <name type="synonym">Eumeta japonica</name>
    <dbReference type="NCBI Taxonomy" id="151549"/>
    <lineage>
        <taxon>Eukaryota</taxon>
        <taxon>Metazoa</taxon>
        <taxon>Ecdysozoa</taxon>
        <taxon>Arthropoda</taxon>
        <taxon>Hexapoda</taxon>
        <taxon>Insecta</taxon>
        <taxon>Pterygota</taxon>
        <taxon>Neoptera</taxon>
        <taxon>Endopterygota</taxon>
        <taxon>Lepidoptera</taxon>
        <taxon>Glossata</taxon>
        <taxon>Ditrysia</taxon>
        <taxon>Tineoidea</taxon>
        <taxon>Psychidae</taxon>
        <taxon>Oiketicinae</taxon>
        <taxon>Eumeta</taxon>
    </lineage>
</organism>
<comment type="caution">
    <text evidence="1">The sequence shown here is derived from an EMBL/GenBank/DDBJ whole genome shotgun (WGS) entry which is preliminary data.</text>
</comment>
<gene>
    <name evidence="1" type="ORF">EVAR_20782_1</name>
</gene>